<comment type="similarity">
    <text evidence="2">Belongs to the TMEM39 family.</text>
</comment>
<evidence type="ECO:0000256" key="6">
    <source>
        <dbReference type="SAM" id="Phobius"/>
    </source>
</evidence>
<reference evidence="7 8" key="1">
    <citation type="submission" date="2021-04" db="EMBL/GenBank/DDBJ databases">
        <authorList>
            <person name="De Guttry C."/>
            <person name="Zahm M."/>
            <person name="Klopp C."/>
            <person name="Cabau C."/>
            <person name="Louis A."/>
            <person name="Berthelot C."/>
            <person name="Parey E."/>
            <person name="Roest Crollius H."/>
            <person name="Montfort J."/>
            <person name="Robinson-Rechavi M."/>
            <person name="Bucao C."/>
            <person name="Bouchez O."/>
            <person name="Gislard M."/>
            <person name="Lluch J."/>
            <person name="Milhes M."/>
            <person name="Lampietro C."/>
            <person name="Lopez Roques C."/>
            <person name="Donnadieu C."/>
            <person name="Braasch I."/>
            <person name="Desvignes T."/>
            <person name="Postlethwait J."/>
            <person name="Bobe J."/>
            <person name="Wedekind C."/>
            <person name="Guiguen Y."/>
        </authorList>
    </citation>
    <scope>NUCLEOTIDE SEQUENCE [LARGE SCALE GENOMIC DNA]</scope>
    <source>
        <strain evidence="7">Cs_M1</strain>
        <tissue evidence="7">Blood</tissue>
    </source>
</reference>
<gene>
    <name evidence="7" type="ORF">J4Q44_G00058420</name>
</gene>
<evidence type="ECO:0000256" key="1">
    <source>
        <dbReference type="ARBA" id="ARBA00004141"/>
    </source>
</evidence>
<organism evidence="7 8">
    <name type="scientific">Coregonus suidteri</name>
    <dbReference type="NCBI Taxonomy" id="861788"/>
    <lineage>
        <taxon>Eukaryota</taxon>
        <taxon>Metazoa</taxon>
        <taxon>Chordata</taxon>
        <taxon>Craniata</taxon>
        <taxon>Vertebrata</taxon>
        <taxon>Euteleostomi</taxon>
        <taxon>Actinopterygii</taxon>
        <taxon>Neopterygii</taxon>
        <taxon>Teleostei</taxon>
        <taxon>Protacanthopterygii</taxon>
        <taxon>Salmoniformes</taxon>
        <taxon>Salmonidae</taxon>
        <taxon>Coregoninae</taxon>
        <taxon>Coregonus</taxon>
    </lineage>
</organism>
<evidence type="ECO:0000256" key="3">
    <source>
        <dbReference type="ARBA" id="ARBA00022692"/>
    </source>
</evidence>
<comment type="subcellular location">
    <subcellularLocation>
        <location evidence="1">Membrane</location>
        <topology evidence="1">Multi-pass membrane protein</topology>
    </subcellularLocation>
</comment>
<name>A0AAN8M2G8_9TELE</name>
<accession>A0AAN8M2G8</accession>
<comment type="caution">
    <text evidence="7">The sequence shown here is derived from an EMBL/GenBank/DDBJ whole genome shotgun (WGS) entry which is preliminary data.</text>
</comment>
<dbReference type="Proteomes" id="UP001356427">
    <property type="component" value="Unassembled WGS sequence"/>
</dbReference>
<dbReference type="AlphaFoldDB" id="A0AAN8M2G8"/>
<protein>
    <submittedName>
        <fullName evidence="7">Uncharacterized protein</fullName>
    </submittedName>
</protein>
<keyword evidence="4 6" id="KW-1133">Transmembrane helix</keyword>
<evidence type="ECO:0000256" key="2">
    <source>
        <dbReference type="ARBA" id="ARBA00010737"/>
    </source>
</evidence>
<evidence type="ECO:0000313" key="8">
    <source>
        <dbReference type="Proteomes" id="UP001356427"/>
    </source>
</evidence>
<keyword evidence="5 6" id="KW-0472">Membrane</keyword>
<dbReference type="InterPro" id="IPR019397">
    <property type="entry name" value="Uncharacterised_TMEM39"/>
</dbReference>
<dbReference type="EMBL" id="JAGTTL010000004">
    <property type="protein sequence ID" value="KAK6323503.1"/>
    <property type="molecule type" value="Genomic_DNA"/>
</dbReference>
<evidence type="ECO:0000313" key="7">
    <source>
        <dbReference type="EMBL" id="KAK6323503.1"/>
    </source>
</evidence>
<keyword evidence="3 6" id="KW-0812">Transmembrane</keyword>
<dbReference type="Pfam" id="PF10271">
    <property type="entry name" value="Tmp39"/>
    <property type="match status" value="1"/>
</dbReference>
<feature type="transmembrane region" description="Helical" evidence="6">
    <location>
        <begin position="64"/>
        <end position="81"/>
    </location>
</feature>
<proteinExistence type="inferred from homology"/>
<sequence>MSQEGQKDNQGQLPPEPLPVHPAIIQKARSSNCVGLSASPLSALNTPEPVRYSLIPDLPLDSSLMFEFLLVLYLLFIQYITI</sequence>
<evidence type="ECO:0000256" key="4">
    <source>
        <dbReference type="ARBA" id="ARBA00022989"/>
    </source>
</evidence>
<dbReference type="GO" id="GO:0016020">
    <property type="term" value="C:membrane"/>
    <property type="evidence" value="ECO:0007669"/>
    <property type="project" value="UniProtKB-SubCell"/>
</dbReference>
<keyword evidence="8" id="KW-1185">Reference proteome</keyword>
<evidence type="ECO:0000256" key="5">
    <source>
        <dbReference type="ARBA" id="ARBA00023136"/>
    </source>
</evidence>